<evidence type="ECO:0000259" key="4">
    <source>
        <dbReference type="PROSITE" id="PS50054"/>
    </source>
</evidence>
<dbReference type="KEGG" id="gfm:Enr17x_54400"/>
<evidence type="ECO:0000313" key="6">
    <source>
        <dbReference type="EMBL" id="QDV53365.1"/>
    </source>
</evidence>
<sequence>MTTAIPLDPALERPSWRESAVVMIGLSVLFLVIYNATNYFTSIRTEVPSFYFSWERHIPFVSYMIVPYMSVDLFFVAAPFICTERRELTILTKRIALAILVAGIFFILFPLKLAVERPIAAGWTGAIYNWFSGMDLPYNLCPSLHIALRTILADLYGRHTRGLTNFASHFWFSLIGFSTLLLYQHHLIDIVGGFILATFCFYLVRDTPLKLPVQSNYRVGLYYGIGTGLLCLLGYVTYPWGVLLIWPAVATGLVCAGYFYWGPGVFRKSAGQIPLTTRIILGPVLWGQYLSWVYYRRQCQPWDAVNESVWIGRRLTDQEAEQATAQGVMAVVDLSIAFSEAAAFRNVAYHHVPVLDLTAPSIDQLEKTIDFIRKHAENGLVYIHCKIGYSRSAAVVGAYLLAENLVESPEAAIQYLRTIRPSIVIRPEAEQAIFEYDSHRKK</sequence>
<feature type="transmembrane region" description="Helical" evidence="3">
    <location>
        <begin position="244"/>
        <end position="263"/>
    </location>
</feature>
<keyword evidence="1" id="KW-0378">Hydrolase</keyword>
<dbReference type="Pfam" id="PF00782">
    <property type="entry name" value="DSPc"/>
    <property type="match status" value="1"/>
</dbReference>
<evidence type="ECO:0000256" key="3">
    <source>
        <dbReference type="SAM" id="Phobius"/>
    </source>
</evidence>
<dbReference type="SUPFAM" id="SSF52799">
    <property type="entry name" value="(Phosphotyrosine protein) phosphatases II"/>
    <property type="match status" value="1"/>
</dbReference>
<evidence type="ECO:0000256" key="1">
    <source>
        <dbReference type="ARBA" id="ARBA00022801"/>
    </source>
</evidence>
<dbReference type="InterPro" id="IPR016130">
    <property type="entry name" value="Tyr_Pase_AS"/>
</dbReference>
<evidence type="ECO:0000259" key="5">
    <source>
        <dbReference type="PROSITE" id="PS50056"/>
    </source>
</evidence>
<evidence type="ECO:0000313" key="7">
    <source>
        <dbReference type="Proteomes" id="UP000318313"/>
    </source>
</evidence>
<dbReference type="InterPro" id="IPR000387">
    <property type="entry name" value="Tyr_Pase_dom"/>
</dbReference>
<feature type="transmembrane region" description="Helical" evidence="3">
    <location>
        <begin position="60"/>
        <end position="83"/>
    </location>
</feature>
<dbReference type="PROSITE" id="PS50056">
    <property type="entry name" value="TYR_PHOSPHATASE_2"/>
    <property type="match status" value="1"/>
</dbReference>
<feature type="transmembrane region" description="Helical" evidence="3">
    <location>
        <begin position="187"/>
        <end position="204"/>
    </location>
</feature>
<feature type="transmembrane region" description="Helical" evidence="3">
    <location>
        <begin position="216"/>
        <end position="238"/>
    </location>
</feature>
<keyword evidence="2" id="KW-0904">Protein phosphatase</keyword>
<dbReference type="SMART" id="SM00195">
    <property type="entry name" value="DSPc"/>
    <property type="match status" value="1"/>
</dbReference>
<feature type="domain" description="Tyrosine specific protein phosphatases" evidence="5">
    <location>
        <begin position="366"/>
        <end position="431"/>
    </location>
</feature>
<dbReference type="PANTHER" id="PTHR47216:SF4">
    <property type="entry name" value="OS01G0859400 PROTEIN"/>
    <property type="match status" value="1"/>
</dbReference>
<dbReference type="CDD" id="cd03386">
    <property type="entry name" value="PAP2_Aur1_like"/>
    <property type="match status" value="1"/>
</dbReference>
<dbReference type="GO" id="GO:0004721">
    <property type="term" value="F:phosphoprotein phosphatase activity"/>
    <property type="evidence" value="ECO:0007669"/>
    <property type="project" value="UniProtKB-KW"/>
</dbReference>
<name>A0A518IJZ4_9PLAN</name>
<dbReference type="Gene3D" id="3.90.190.10">
    <property type="entry name" value="Protein tyrosine phosphatase superfamily"/>
    <property type="match status" value="1"/>
</dbReference>
<keyword evidence="3" id="KW-0472">Membrane</keyword>
<accession>A0A518IJZ4</accession>
<proteinExistence type="predicted"/>
<dbReference type="PROSITE" id="PS00383">
    <property type="entry name" value="TYR_PHOSPHATASE_1"/>
    <property type="match status" value="1"/>
</dbReference>
<evidence type="ECO:0000256" key="2">
    <source>
        <dbReference type="ARBA" id="ARBA00022912"/>
    </source>
</evidence>
<dbReference type="InterPro" id="IPR029021">
    <property type="entry name" value="Prot-tyrosine_phosphatase-like"/>
</dbReference>
<feature type="transmembrane region" description="Helical" evidence="3">
    <location>
        <begin position="20"/>
        <end position="40"/>
    </location>
</feature>
<feature type="domain" description="Tyrosine-protein phosphatase" evidence="4">
    <location>
        <begin position="300"/>
        <end position="442"/>
    </location>
</feature>
<protein>
    <submittedName>
        <fullName evidence="6">Uncharacterized protein</fullName>
    </submittedName>
</protein>
<gene>
    <name evidence="6" type="ORF">Enr17x_54400</name>
</gene>
<reference evidence="6 7" key="1">
    <citation type="submission" date="2019-03" db="EMBL/GenBank/DDBJ databases">
        <title>Deep-cultivation of Planctomycetes and their phenomic and genomic characterization uncovers novel biology.</title>
        <authorList>
            <person name="Wiegand S."/>
            <person name="Jogler M."/>
            <person name="Boedeker C."/>
            <person name="Pinto D."/>
            <person name="Vollmers J."/>
            <person name="Rivas-Marin E."/>
            <person name="Kohn T."/>
            <person name="Peeters S.H."/>
            <person name="Heuer A."/>
            <person name="Rast P."/>
            <person name="Oberbeckmann S."/>
            <person name="Bunk B."/>
            <person name="Jeske O."/>
            <person name="Meyerdierks A."/>
            <person name="Storesund J.E."/>
            <person name="Kallscheuer N."/>
            <person name="Luecker S."/>
            <person name="Lage O.M."/>
            <person name="Pohl T."/>
            <person name="Merkel B.J."/>
            <person name="Hornburger P."/>
            <person name="Mueller R.-W."/>
            <person name="Bruemmer F."/>
            <person name="Labrenz M."/>
            <person name="Spormann A.M."/>
            <person name="Op den Camp H."/>
            <person name="Overmann J."/>
            <person name="Amann R."/>
            <person name="Jetten M.S.M."/>
            <person name="Mascher T."/>
            <person name="Medema M.H."/>
            <person name="Devos D.P."/>
            <person name="Kaster A.-K."/>
            <person name="Ovreas L."/>
            <person name="Rohde M."/>
            <person name="Galperin M.Y."/>
            <person name="Jogler C."/>
        </authorList>
    </citation>
    <scope>NUCLEOTIDE SEQUENCE [LARGE SCALE GENOMIC DNA]</scope>
    <source>
        <strain evidence="6 7">Enr17</strain>
    </source>
</reference>
<dbReference type="SMART" id="SM00404">
    <property type="entry name" value="PTPc_motif"/>
    <property type="match status" value="1"/>
</dbReference>
<dbReference type="PROSITE" id="PS50054">
    <property type="entry name" value="TYR_PHOSPHATASE_DUAL"/>
    <property type="match status" value="1"/>
</dbReference>
<feature type="transmembrane region" description="Helical" evidence="3">
    <location>
        <begin position="95"/>
        <end position="115"/>
    </location>
</feature>
<dbReference type="Gene3D" id="1.20.144.10">
    <property type="entry name" value="Phosphatidic acid phosphatase type 2/haloperoxidase"/>
    <property type="match status" value="1"/>
</dbReference>
<keyword evidence="7" id="KW-1185">Reference proteome</keyword>
<dbReference type="RefSeq" id="WP_145312839.1">
    <property type="nucleotide sequence ID" value="NZ_CP037452.1"/>
</dbReference>
<dbReference type="InterPro" id="IPR020422">
    <property type="entry name" value="TYR_PHOSPHATASE_DUAL_dom"/>
</dbReference>
<dbReference type="PANTHER" id="PTHR47216">
    <property type="match status" value="1"/>
</dbReference>
<keyword evidence="3" id="KW-1133">Transmembrane helix</keyword>
<dbReference type="EMBL" id="CP037452">
    <property type="protein sequence ID" value="QDV53365.1"/>
    <property type="molecule type" value="Genomic_DNA"/>
</dbReference>
<dbReference type="Proteomes" id="UP000318313">
    <property type="component" value="Chromosome"/>
</dbReference>
<keyword evidence="3" id="KW-0812">Transmembrane</keyword>
<dbReference type="AlphaFoldDB" id="A0A518IJZ4"/>
<organism evidence="6 7">
    <name type="scientific">Gimesia fumaroli</name>
    <dbReference type="NCBI Taxonomy" id="2527976"/>
    <lineage>
        <taxon>Bacteria</taxon>
        <taxon>Pseudomonadati</taxon>
        <taxon>Planctomycetota</taxon>
        <taxon>Planctomycetia</taxon>
        <taxon>Planctomycetales</taxon>
        <taxon>Planctomycetaceae</taxon>
        <taxon>Gimesia</taxon>
    </lineage>
</organism>
<dbReference type="InterPro" id="IPR003595">
    <property type="entry name" value="Tyr_Pase_cat"/>
</dbReference>
<dbReference type="OrthoDB" id="256494at2"/>
<dbReference type="FunFam" id="3.90.190.10:FF:000157">
    <property type="entry name" value="Protein-tyrosine phosphatase"/>
    <property type="match status" value="1"/>
</dbReference>
<dbReference type="InterPro" id="IPR000340">
    <property type="entry name" value="Dual-sp_phosphatase_cat-dom"/>
</dbReference>